<feature type="region of interest" description="Disordered" evidence="4">
    <location>
        <begin position="1361"/>
        <end position="1437"/>
    </location>
</feature>
<dbReference type="InterPro" id="IPR006935">
    <property type="entry name" value="Helicase/UvrB_N"/>
</dbReference>
<feature type="transmembrane region" description="Helical" evidence="5">
    <location>
        <begin position="2271"/>
        <end position="2289"/>
    </location>
</feature>
<dbReference type="InterPro" id="IPR014001">
    <property type="entry name" value="Helicase_ATP-bd"/>
</dbReference>
<evidence type="ECO:0000256" key="3">
    <source>
        <dbReference type="ARBA" id="ARBA00022695"/>
    </source>
</evidence>
<evidence type="ECO:0000256" key="2">
    <source>
        <dbReference type="ARBA" id="ARBA00022679"/>
    </source>
</evidence>
<keyword evidence="3" id="KW-0548">Nucleotidyltransferase</keyword>
<feature type="domain" description="Helicase ATP-binding" evidence="6">
    <location>
        <begin position="3726"/>
        <end position="3872"/>
    </location>
</feature>
<keyword evidence="8" id="KW-1185">Reference proteome</keyword>
<dbReference type="InterPro" id="IPR027417">
    <property type="entry name" value="P-loop_NTPase"/>
</dbReference>
<dbReference type="RefSeq" id="YP_010799554.1">
    <property type="nucleotide sequence ID" value="NC_076658.1"/>
</dbReference>
<evidence type="ECO:0000313" key="7">
    <source>
        <dbReference type="EMBL" id="QFR36339.1"/>
    </source>
</evidence>
<proteinExistence type="predicted"/>
<keyword evidence="5" id="KW-0812">Transmembrane</keyword>
<feature type="region of interest" description="Disordered" evidence="4">
    <location>
        <begin position="1500"/>
        <end position="1519"/>
    </location>
</feature>
<sequence length="4228" mass="478887">MSVFPTSKRIIPAEILSRQQGGARKQCSVWRACSYKMQTSQNNKTRADATRTKAVELAATTISTVDAPFIGSFQKGSAVSTVKERKTMLSLYKETGRGAMFGKCGICEIPAIAEPLYPLMSFYGEKVIHHCCAACSRETIWRNRNLPDSSTKERYLDGFTVLRDGEIVDNGSFRFGICSQPFFLPKWRQRAYEQCGMWPSRKNLVDFVNWNTGCLSIAPLKAEIDTREIDGKRVTVAHISPGGSFPEHILACLQDDVLIGGELPQVYSYKGERKVTSLPDWYTRGRTVDKSSHVSLDPEPRILAPVRITPGSDEVILLKERKVVHVLRTLALLPKIAPTTKRLNSQATRPLPRERQSKCAKIVRVASRPNFLEEPRYAVLPEIRFPASRRENHVKIPSSGYRRQRNLKCTERTELNTLRRVWIKRAQLVRRMSAPLQSSAKGVQLPSDIDKLRAIIYSEFGRATTPSNFISAAIRMSSMYSCPEGTYTVLLDGSRVLVLEGGFGKGLAIICQRKMICHLGDCGIYHPFDKHSGLGFDRFVQLNNLYEDDDEEEIRSELDRAIPSSSPLPMPKDLDTLEEALGMGFQSFRLQPSVRSALLIMMVLKERFCPPEGHTLVLRSSSTDDTINYGSREGSPYRGLLIEIDDAVICSFSADLGDRSSSWGQSENQGKVPKIRVTHVSDTFTQGMLDNVRTSRPVDPVEKLTYEIVTARIGDALVSVSRYCTDKLIFAIAYKYKKDWGCPKGAKYVLQFMPRQKVVNFGQQLGTQEEGLFFMVDDRTICHCGTLEELSSVPYEDAFTTLTWLYKDATDDEIHDDLDQMGLEPSTSVMPTSLWDLKSLLGMGLRAFQVNPTRRDALLLMMVIKDNYHPPQDKAYVMRSGSTDMMISLTARSDFLHPGLFVLIDDHIVCAHVKLDENTNRKGSGDGSIGVYGIVPRPSDDLGQGMCNQDILDKVVTNKHPDPSEELTYGMIMSRIGEPLVSIAKYCTERLIFAVAYGYKKNWGCPQGAKYIVQFLPNQQKMNFEQVFGSTDEGLFFMIGDRTICHCGKSNGEFKALVWKALALRNYRQAQKKGQVLGITGATMAQTNIPCVYPGIGPRWFSYTVSAALPKGHVHARGFDFTRFDDDGETILTTRQKDRFWSTNGRQLVFTLTGMAKVFARKRGDEKWRYGIANALGMTLNDAYRFFLRLQDRSDQPDVIYAPAHGPHPFQTKMVNGELTFVDDSKSEMVTEEKVTRAPKVEDNSRLSPYAKHSRKLSDSTPNSDTWLRLPGVEGVRNRNDFRVTFPDWPRRVSKEALEKMNEDLRDQPGFIPHEYNSKDLLWNPYIPITLKRLEMGAKTGPMVTRYEVMQKLRAASLSLPKPGSHVVARNSSDADIETNPGPDSVRPINRLFSRNKSPVDVEESSDRDSASSRLSYHHPTPADLRQTKKGHRKQNSFNVDRTLVFASESPIDPDLVSLTTATPPVEQLPFPPVHDSRSADIELNPGPIQPDIADPTAVFETGESSNSQPAEDRGRSPIRRAMDKMTRSKSLDPNSAKVLPLKSSATEKPEKSKSRASSVFSVFSRKSEQLTLTLGQKLGFDATVILEERVMPPKFKWVHKYYDKSVIVGHLPSNKNFKSAPPGVWAAAGIRDLQNSLDRLNYSNTHFRGSEVSSLVSHCNTFFQKFDETYPVNATTISALSHMVKVFLACPKEGAYCIDIHPTTREIYLHTSQSNHEHVNKRLWWCIEGCPVVHGGSSVRSGGPRSIEQAPSDPLGLGEREDYAMLFTQTLWGQLEMDAMTRNSVAARPFQLLLDHINKNIDWSAMWRQPDEHLRITRWLQEAAPNGRVTVPSFASLATRIKVMYGCPIENEYVLNIDDTGIVTMCWRPSHQHRILYCLNWRSIFHGGSTKPAVNDLEPTLNPMACVRNGIRLARQDTGIALIYLTIWYTIAFFASSWKRFTRPSFEKDSSNVTFGTEDYPEGTDPKKTLLMGMLGTYGDQIPIRYFANLAGHLGVPVHLKLYKNFTVPELNAMKEGDMLGLIPSYLDLGFATELGYKAIMIPHGEVDFLKGISYSLQPSSKWIRKIKYVSKWNLRNLHNFPVVEIAERVAEVFSPVWRIGALNDCHLPRSADGLTLLTKEKNFKTGKVGWIHGSADPLVIPESVRTQYPLITDTDHQTAFRSYDVIHMTGAAGALQTAIIKGAEVIVHDVNLDRDYHTIPSYNDARQPTVLPFMGFLVFHGFELNLPKVVQWYALMLFLWSSKFKMFTEFLYFAFKIFILSYYLSENWLVFAIFFYSVPSLIWKLAIQSKSFQRAFKAFAAIVWDMPIVLYAKEGYLTVALTWTLIKLWPRISQDIISCRRNTGALIFEPVTRNGRTFPYPFGHWSLLDDATGTIFEGVFKSSEPMVGQNFGFVGRKRALRAGYRRFNVNFNVAWARDLAARLPVQPYSSTHNCTTMITTILTRRSVIYLVFMSCITWMVWLSLQPAEVLLKIIRFFYGENVRPEDTWFYKNMGFAAGIEGIPFEPDDDHLEFDEIESKISLAELKKPESLQALIDEISTINVHFAKLGLDTLDQDDLDEVSTRTFDMVMNKIELPESEMVKLEPIPPFVKDSWANIVDKIHHALSFLRSNVFVSNFIAWLRTITNNVVVFIFPVLNALGYILNMAYSHTSFAFRNLFVATCALIDKVWGLEQSKRIKTVWGLTGLYRTGVLGARARLAAEIAYTEFAGKTDPLRDFEELVSQANLYADKFNLKNKGKIGGPQRRPIKYSKPLMSHQEAELLGFKEGEYTTDADYQKRIDSYHELGVSQGADGVYLADKRPELIAKSQHRYENRYAALTSDDRAFAKEIGWAMFNQYPATFADCEVMTTNDVHAYVKRKYSPGTPFITPGGFKSRQAIFDAGYDKVLTNRAKDMLTTGKYSTQFYHAFVKSQVVDIKKCLSLEEGGSDKDVRTVVSQDLFSYYQDQAVQIERNKRITWQEYGAGIGMPLNQSMELIYNRMADKQKERGGRYIMADATAFDSHCKPFLFEVSANLWELGFKDHPSNNGKNIASVIRASYDARQDAWILGVTEPEYDSLTICISDKATRLAVAADIPDKTVLLTSLINFDKFNKLTPSEKVKYVANIKPPDGKLVITWDRKFVTNRSNFMGEYKFGDLEQAKVQAFDHHTYVYRQDNLMALCQDVAALASEDMRSLSNTHAKDSAGSTGGSDTSNINTVMFKAGVIYAWCKTTGRRPHEFFDYNDIANTSDDTIWQTGGEFGLLRGKDIATFKAHAAEVGIHLVMDTTTDINKVEYLSKFVRTPTRDDSAALKAWRSSKMAAISHSNKQRGLPVPDNFEQLNNPRFLVVQNPKAILLRRSAFRYYQGAADKWRYTSIERGSGHAYNTAFVPDLYGRFAIEWCDDVNVLLRNQNIHRKYVLNTNGFASLSEIQQVDSRASQQKLSPRQVAFLEWLKGNMFPSYYKVLDIHMNVAKVDPERHQKFLRKLSRGWRGWDEVLREGVDGLFAITDAIPNEWSKKFQPGIEMLYAEQPFYTKSMYSEKFIYLSLLRESTEEEIQFSDFSQRVQESPYGGTCNPYHFWERLQDPTFKNEFINDDEAKYKGLCLWISAIYMTTSSVEKWIKSLFVVGALYILWMWTNIELNKVYGLLGTIYWHSQGKASREISRIQPRDPYLYSKKFCAFVVDFFVPEMGLLMMPVILVIDMLPPALEAIAKVWFVGGQLKASTTPNMTGENPWANYADEYVEKLRQSNSRSMYIKAETGTGKSTMFIAALWAAKHRQGVRKIWLIEPRKILREETVIPFGIPSQSVDRNTTLSPSTDIYKCTYGHFLNRMLDVDKDEDIVLFDEFHEQQGEMILALSKLKGIPAFLMSATPVNLPQLKETGMLEPNIQRRFPIKIHKYPDSMGMADVVLMGANLYPNHMDRVLIIMPTLKQVNMTIEALTYLKLKDKDGNLIKISPLSSRNRSVARDGILVATPYVQAGADIKPAAKIVFDSGVDLYPDRGRAPSYPFPWTSPDINKQRIGRTGRLEAGIVFQPESAGTGPRPVVYPSPQMFMHDVVAKQFNVPQLTPITGAKIYDLNFLRVNESVLNGIQQRKSVVFIHALSLYGIRQVNWKGKYETAKANRPLGDDYIGLTNILQHALWKNVPLLPWDTANYFLHLEGAVEYSISNKKRFLGPIQPINGNWVEVEHNLTSKIDIEKLDPGVLDTKTIHLRKVVHKFKEAVLRKAAELGDEHFTSTLQGIEIGT</sequence>
<organism evidence="7 8">
    <name type="scientific">Alternaria alternata hypovirus 1</name>
    <dbReference type="NCBI Taxonomy" id="2601605"/>
    <lineage>
        <taxon>Viruses</taxon>
        <taxon>Riboviria</taxon>
        <taxon>Orthornavirae</taxon>
        <taxon>Pisuviricota</taxon>
        <taxon>Duplopiviricetes</taxon>
        <taxon>Durnavirales</taxon>
        <taxon>Hypoviridae</taxon>
        <taxon>Alphahypovirus</taxon>
        <taxon>Alphahypovirus alternariae</taxon>
    </lineage>
</organism>
<protein>
    <submittedName>
        <fullName evidence="7">Polyprotein</fullName>
    </submittedName>
</protein>
<dbReference type="SUPFAM" id="SSF52540">
    <property type="entry name" value="P-loop containing nucleoside triphosphate hydrolases"/>
    <property type="match status" value="1"/>
</dbReference>
<keyword evidence="1" id="KW-0696">RNA-directed RNA polymerase</keyword>
<dbReference type="Gene3D" id="3.40.50.300">
    <property type="entry name" value="P-loop containing nucleotide triphosphate hydrolases"/>
    <property type="match status" value="2"/>
</dbReference>
<dbReference type="GeneID" id="80537949"/>
<dbReference type="InterPro" id="IPR043502">
    <property type="entry name" value="DNA/RNA_pol_sf"/>
</dbReference>
<keyword evidence="5" id="KW-1133">Transmembrane helix</keyword>
<dbReference type="PROSITE" id="PS51192">
    <property type="entry name" value="HELICASE_ATP_BIND_1"/>
    <property type="match status" value="1"/>
</dbReference>
<feature type="compositionally biased region" description="Basic and acidic residues" evidence="4">
    <location>
        <begin position="1231"/>
        <end position="1245"/>
    </location>
</feature>
<evidence type="ECO:0000256" key="1">
    <source>
        <dbReference type="ARBA" id="ARBA00022484"/>
    </source>
</evidence>
<evidence type="ECO:0000313" key="8">
    <source>
        <dbReference type="Proteomes" id="UP000831666"/>
    </source>
</evidence>
<accession>A0ABX6CKM7</accession>
<dbReference type="InterPro" id="IPR021912">
    <property type="entry name" value="DUF3525"/>
</dbReference>
<evidence type="ECO:0000256" key="5">
    <source>
        <dbReference type="SAM" id="Phobius"/>
    </source>
</evidence>
<dbReference type="Proteomes" id="UP000831666">
    <property type="component" value="Segment"/>
</dbReference>
<dbReference type="EMBL" id="MK189193">
    <property type="protein sequence ID" value="QFR36339.1"/>
    <property type="molecule type" value="Genomic_RNA"/>
</dbReference>
<feature type="region of interest" description="Disordered" evidence="4">
    <location>
        <begin position="1525"/>
        <end position="1558"/>
    </location>
</feature>
<evidence type="ECO:0000256" key="4">
    <source>
        <dbReference type="SAM" id="MobiDB-lite"/>
    </source>
</evidence>
<reference evidence="7 8" key="1">
    <citation type="journal article" date="2019" name="Front. Microbiol.">
        <title>Identification of a Novel Hypovirulence-Inducing Hypovirus From Alternaria alternata.</title>
        <authorList>
            <person name="Li H."/>
            <person name="Bian R."/>
            <person name="Liu Q."/>
            <person name="Yang L."/>
            <person name="Pang T."/>
            <person name="Salaipeth L."/>
            <person name="Andika I.B."/>
            <person name="Kondo H."/>
            <person name="Sun L."/>
        </authorList>
    </citation>
    <scope>NUCLEOTIDE SEQUENCE [LARGE SCALE GENOMIC DNA]</scope>
    <source>
        <strain evidence="7 8">YL-3C</strain>
    </source>
</reference>
<dbReference type="Pfam" id="PF12039">
    <property type="entry name" value="DUF3525"/>
    <property type="match status" value="2"/>
</dbReference>
<dbReference type="SMART" id="SM00487">
    <property type="entry name" value="DEXDc"/>
    <property type="match status" value="1"/>
</dbReference>
<dbReference type="SUPFAM" id="SSF56672">
    <property type="entry name" value="DNA/RNA polymerases"/>
    <property type="match status" value="1"/>
</dbReference>
<feature type="transmembrane region" description="Helical" evidence="5">
    <location>
        <begin position="2449"/>
        <end position="2466"/>
    </location>
</feature>
<dbReference type="Pfam" id="PF04851">
    <property type="entry name" value="ResIII"/>
    <property type="match status" value="1"/>
</dbReference>
<keyword evidence="5" id="KW-0472">Membrane</keyword>
<feature type="region of interest" description="Disordered" evidence="4">
    <location>
        <begin position="1231"/>
        <end position="1263"/>
    </location>
</feature>
<feature type="region of interest" description="Disordered" evidence="4">
    <location>
        <begin position="1454"/>
        <end position="1495"/>
    </location>
</feature>
<name>A0ABX6CKM7_9VIRU</name>
<evidence type="ECO:0000259" key="6">
    <source>
        <dbReference type="PROSITE" id="PS51192"/>
    </source>
</evidence>
<keyword evidence="2" id="KW-0808">Transferase</keyword>
<feature type="transmembrane region" description="Helical" evidence="5">
    <location>
        <begin position="2248"/>
        <end position="2265"/>
    </location>
</feature>